<feature type="region of interest" description="Disordered" evidence="1">
    <location>
        <begin position="33"/>
        <end position="61"/>
    </location>
</feature>
<dbReference type="Proteomes" id="UP001159427">
    <property type="component" value="Unassembled WGS sequence"/>
</dbReference>
<accession>A0ABN8SYC5</accession>
<proteinExistence type="predicted"/>
<keyword evidence="3" id="KW-1185">Reference proteome</keyword>
<evidence type="ECO:0000256" key="1">
    <source>
        <dbReference type="SAM" id="MobiDB-lite"/>
    </source>
</evidence>
<evidence type="ECO:0000313" key="3">
    <source>
        <dbReference type="Proteomes" id="UP001159427"/>
    </source>
</evidence>
<sequence length="61" mass="6898">MLAEWEEEIPEDVAHLDISKVYDVGGTRNSKKCEVHLSNKHPSPASAHPEQGKSLIKYLRK</sequence>
<gene>
    <name evidence="2" type="ORF">PEVE_00030061</name>
</gene>
<name>A0ABN8SYC5_9CNID</name>
<evidence type="ECO:0000313" key="2">
    <source>
        <dbReference type="EMBL" id="CAH3195356.1"/>
    </source>
</evidence>
<comment type="caution">
    <text evidence="2">The sequence shown here is derived from an EMBL/GenBank/DDBJ whole genome shotgun (WGS) entry which is preliminary data.</text>
</comment>
<protein>
    <submittedName>
        <fullName evidence="2">Uncharacterized protein</fullName>
    </submittedName>
</protein>
<reference evidence="2 3" key="1">
    <citation type="submission" date="2022-05" db="EMBL/GenBank/DDBJ databases">
        <authorList>
            <consortium name="Genoscope - CEA"/>
            <person name="William W."/>
        </authorList>
    </citation>
    <scope>NUCLEOTIDE SEQUENCE [LARGE SCALE GENOMIC DNA]</scope>
</reference>
<organism evidence="2 3">
    <name type="scientific">Porites evermanni</name>
    <dbReference type="NCBI Taxonomy" id="104178"/>
    <lineage>
        <taxon>Eukaryota</taxon>
        <taxon>Metazoa</taxon>
        <taxon>Cnidaria</taxon>
        <taxon>Anthozoa</taxon>
        <taxon>Hexacorallia</taxon>
        <taxon>Scleractinia</taxon>
        <taxon>Fungiina</taxon>
        <taxon>Poritidae</taxon>
        <taxon>Porites</taxon>
    </lineage>
</organism>
<dbReference type="EMBL" id="CALNXI010004234">
    <property type="protein sequence ID" value="CAH3195356.1"/>
    <property type="molecule type" value="Genomic_DNA"/>
</dbReference>